<dbReference type="STRING" id="589865.DaAHT2_0780"/>
<dbReference type="HOGENOM" id="CLU_034630_0_0_7"/>
<keyword evidence="3" id="KW-0201">Cytochrome c-type biogenesis</keyword>
<dbReference type="RefSeq" id="WP_013163014.1">
    <property type="nucleotide sequence ID" value="NC_014216.1"/>
</dbReference>
<dbReference type="InterPro" id="IPR023494">
    <property type="entry name" value="Cyt_c_bgen_Ccs1/CcsB/ResB"/>
</dbReference>
<dbReference type="Pfam" id="PF05140">
    <property type="entry name" value="ResB"/>
    <property type="match status" value="1"/>
</dbReference>
<dbReference type="InterPro" id="IPR007816">
    <property type="entry name" value="ResB-like_domain"/>
</dbReference>
<dbReference type="OrthoDB" id="9770923at2"/>
<feature type="transmembrane region" description="Helical" evidence="6">
    <location>
        <begin position="180"/>
        <end position="201"/>
    </location>
</feature>
<evidence type="ECO:0000313" key="8">
    <source>
        <dbReference type="EMBL" id="ADH85484.1"/>
    </source>
</evidence>
<dbReference type="GO" id="GO:0016020">
    <property type="term" value="C:membrane"/>
    <property type="evidence" value="ECO:0007669"/>
    <property type="project" value="UniProtKB-SubCell"/>
</dbReference>
<name>D6Z1Q9_DESAT</name>
<evidence type="ECO:0000256" key="4">
    <source>
        <dbReference type="ARBA" id="ARBA00022989"/>
    </source>
</evidence>
<feature type="transmembrane region" description="Helical" evidence="6">
    <location>
        <begin position="12"/>
        <end position="37"/>
    </location>
</feature>
<evidence type="ECO:0000259" key="7">
    <source>
        <dbReference type="Pfam" id="PF05140"/>
    </source>
</evidence>
<gene>
    <name evidence="8" type="ordered locus">DaAHT2_0780</name>
</gene>
<dbReference type="KEGG" id="dak:DaAHT2_0780"/>
<evidence type="ECO:0000256" key="3">
    <source>
        <dbReference type="ARBA" id="ARBA00022748"/>
    </source>
</evidence>
<evidence type="ECO:0000256" key="1">
    <source>
        <dbReference type="ARBA" id="ARBA00004141"/>
    </source>
</evidence>
<keyword evidence="9" id="KW-1185">Reference proteome</keyword>
<dbReference type="GO" id="GO:0017004">
    <property type="term" value="P:cytochrome complex assembly"/>
    <property type="evidence" value="ECO:0007669"/>
    <property type="project" value="UniProtKB-KW"/>
</dbReference>
<dbReference type="PANTHER" id="PTHR31566">
    <property type="entry name" value="CYTOCHROME C BIOGENESIS PROTEIN CCS1, CHLOROPLASTIC"/>
    <property type="match status" value="1"/>
</dbReference>
<evidence type="ECO:0000313" key="9">
    <source>
        <dbReference type="Proteomes" id="UP000001508"/>
    </source>
</evidence>
<feature type="transmembrane region" description="Helical" evidence="6">
    <location>
        <begin position="412"/>
        <end position="431"/>
    </location>
</feature>
<dbReference type="EMBL" id="CP001940">
    <property type="protein sequence ID" value="ADH85484.1"/>
    <property type="molecule type" value="Genomic_DNA"/>
</dbReference>
<feature type="transmembrane region" description="Helical" evidence="6">
    <location>
        <begin position="49"/>
        <end position="68"/>
    </location>
</feature>
<comment type="subcellular location">
    <subcellularLocation>
        <location evidence="1">Membrane</location>
        <topology evidence="1">Multi-pass membrane protein</topology>
    </subcellularLocation>
</comment>
<accession>D6Z1Q9</accession>
<dbReference type="InParanoid" id="D6Z1Q9"/>
<proteinExistence type="predicted"/>
<sequence length="482" mass="53869">MRYLHTPFKHCWRFFTSIKLAIVLIAVIAAVSIVGTVIEPAHGRPEHNIGILSSLVGAWAAPYLYQALDAMGFMDNMYRSWWFITLLLLFALNLLICSLDRLPRVLKIIRTSPSPLPASRFATDPRKKELLLAGSPEQAVEQVAATMRRAGFFPTRTPGPEAGEYQLVAQRGGYSRLGSYLIHLSILIILAGALVGELFGFRAGVDIPEGSATDVVYTRYGEEIPLGFTVRCDNFQVSFYDQTDIPRAYESTLTVIEEGGAGTSRVIDVNTPLKHRGITFYQSSYGLVPNAIEHSVFIFRITPVDGQPVEKQFRFGDHFAIPGTDLVALIDDFSPALGMDRDGNLVTYAQQMNNPSVLLLFFTRDGEWYDSQWLMQRRPDSWRLRDGHTVEFVDLWGMQYTGLQVKKDPGIWIVYTGFMMLCIGLGVAFWVSHIRVWVRVQAAGSRRVKVTFCGTTNNNPPGLLRLLEKMAAVAKQPAAARP</sequence>
<feature type="transmembrane region" description="Helical" evidence="6">
    <location>
        <begin position="80"/>
        <end position="99"/>
    </location>
</feature>
<dbReference type="Proteomes" id="UP000001508">
    <property type="component" value="Chromosome"/>
</dbReference>
<dbReference type="eggNOG" id="COG1333">
    <property type="taxonomic scope" value="Bacteria"/>
</dbReference>
<keyword evidence="2 6" id="KW-0812">Transmembrane</keyword>
<feature type="domain" description="ResB-like" evidence="7">
    <location>
        <begin position="19"/>
        <end position="463"/>
    </location>
</feature>
<evidence type="ECO:0000256" key="6">
    <source>
        <dbReference type="SAM" id="Phobius"/>
    </source>
</evidence>
<keyword evidence="5 6" id="KW-0472">Membrane</keyword>
<protein>
    <submittedName>
        <fullName evidence="8">ResB family protein</fullName>
    </submittedName>
</protein>
<evidence type="ECO:0000256" key="2">
    <source>
        <dbReference type="ARBA" id="ARBA00022692"/>
    </source>
</evidence>
<dbReference type="AlphaFoldDB" id="D6Z1Q9"/>
<evidence type="ECO:0000256" key="5">
    <source>
        <dbReference type="ARBA" id="ARBA00023136"/>
    </source>
</evidence>
<keyword evidence="4 6" id="KW-1133">Transmembrane helix</keyword>
<reference evidence="9" key="1">
    <citation type="submission" date="2010-02" db="EMBL/GenBank/DDBJ databases">
        <title>Complete sequence of Desulfurivibrio alkaliphilus AHT2.</title>
        <authorList>
            <consortium name="US DOE Joint Genome Institute"/>
            <person name="Pitluck S."/>
            <person name="Chertkov O."/>
            <person name="Detter J.C."/>
            <person name="Han C."/>
            <person name="Tapia R."/>
            <person name="Larimer F."/>
            <person name="Land M."/>
            <person name="Hauser L."/>
            <person name="Kyrpides N."/>
            <person name="Mikhailova N."/>
            <person name="Sorokin D.Y."/>
            <person name="Muyzer G."/>
            <person name="Woyke T."/>
        </authorList>
    </citation>
    <scope>NUCLEOTIDE SEQUENCE [LARGE SCALE GENOMIC DNA]</scope>
    <source>
        <strain evidence="9">DSM 19089 / UNIQEM U267 / AHT2</strain>
    </source>
</reference>
<organism evidence="8 9">
    <name type="scientific">Desulfurivibrio alkaliphilus (strain DSM 19089 / UNIQEM U267 / AHT2)</name>
    <dbReference type="NCBI Taxonomy" id="589865"/>
    <lineage>
        <taxon>Bacteria</taxon>
        <taxon>Pseudomonadati</taxon>
        <taxon>Thermodesulfobacteriota</taxon>
        <taxon>Desulfobulbia</taxon>
        <taxon>Desulfobulbales</taxon>
        <taxon>Desulfobulbaceae</taxon>
        <taxon>Desulfurivibrio</taxon>
    </lineage>
</organism>
<dbReference type="PANTHER" id="PTHR31566:SF0">
    <property type="entry name" value="CYTOCHROME C BIOGENESIS PROTEIN CCS1, CHLOROPLASTIC"/>
    <property type="match status" value="1"/>
</dbReference>